<sequence>MCKSRADVSAGRWFRDITRSYQNPRVRLVCFPHAGGTASYFREWGRLVPDDIQVLAVRYPGREDRLLEPFAESMEELADGVLQAVSSLSDAPVAFFGHSMGASVAYEVALRLGARSGPWPAALFLSGRCGPGRDRTRGLANASDAELIDDVVGMGGTDAQAFADPELRELVLPVIRADYGLVERYRSRIPSPELDVPVVVYYGDTDPALDGDSVAAWQAVTRGPFRVRRFTGGHFYLADHAHALVDDLLARLDSLPEEQVRRRPV</sequence>
<dbReference type="RefSeq" id="WP_388631615.1">
    <property type="nucleotide sequence ID" value="NZ_JBIAUT010000011.1"/>
</dbReference>
<evidence type="ECO:0000313" key="4">
    <source>
        <dbReference type="EMBL" id="MFF4219727.1"/>
    </source>
</evidence>
<evidence type="ECO:0000313" key="5">
    <source>
        <dbReference type="Proteomes" id="UP001602123"/>
    </source>
</evidence>
<dbReference type="Proteomes" id="UP001602123">
    <property type="component" value="Unassembled WGS sequence"/>
</dbReference>
<dbReference type="Gene3D" id="3.40.50.1820">
    <property type="entry name" value="alpha/beta hydrolase"/>
    <property type="match status" value="1"/>
</dbReference>
<dbReference type="EMBL" id="JBIAUT010000011">
    <property type="protein sequence ID" value="MFF4219727.1"/>
    <property type="molecule type" value="Genomic_DNA"/>
</dbReference>
<dbReference type="InterPro" id="IPR001031">
    <property type="entry name" value="Thioesterase"/>
</dbReference>
<keyword evidence="5" id="KW-1185">Reference proteome</keyword>
<dbReference type="InterPro" id="IPR029058">
    <property type="entry name" value="AB_hydrolase_fold"/>
</dbReference>
<dbReference type="PANTHER" id="PTHR11487">
    <property type="entry name" value="THIOESTERASE"/>
    <property type="match status" value="1"/>
</dbReference>
<reference evidence="4 5" key="1">
    <citation type="submission" date="2024-10" db="EMBL/GenBank/DDBJ databases">
        <title>The Natural Products Discovery Center: Release of the First 8490 Sequenced Strains for Exploring Actinobacteria Biosynthetic Diversity.</title>
        <authorList>
            <person name="Kalkreuter E."/>
            <person name="Kautsar S.A."/>
            <person name="Yang D."/>
            <person name="Bader C.D."/>
            <person name="Teijaro C.N."/>
            <person name="Fluegel L."/>
            <person name="Davis C.M."/>
            <person name="Simpson J.R."/>
            <person name="Lauterbach L."/>
            <person name="Steele A.D."/>
            <person name="Gui C."/>
            <person name="Meng S."/>
            <person name="Li G."/>
            <person name="Viehrig K."/>
            <person name="Ye F."/>
            <person name="Su P."/>
            <person name="Kiefer A.F."/>
            <person name="Nichols A."/>
            <person name="Cepeda A.J."/>
            <person name="Yan W."/>
            <person name="Fan B."/>
            <person name="Jiang Y."/>
            <person name="Adhikari A."/>
            <person name="Zheng C.-J."/>
            <person name="Schuster L."/>
            <person name="Cowan T.M."/>
            <person name="Smanski M.J."/>
            <person name="Chevrette M.G."/>
            <person name="De Carvalho L.P.S."/>
            <person name="Shen B."/>
        </authorList>
    </citation>
    <scope>NUCLEOTIDE SEQUENCE [LARGE SCALE GENOMIC DNA]</scope>
    <source>
        <strain evidence="4 5">NPDC001650</strain>
    </source>
</reference>
<gene>
    <name evidence="4" type="ORF">ACFYZM_26140</name>
</gene>
<dbReference type="SMART" id="SM00824">
    <property type="entry name" value="PKS_TE"/>
    <property type="match status" value="1"/>
</dbReference>
<accession>A0ABW6U6H7</accession>
<organism evidence="4 5">
    <name type="scientific">Streptomyces nondiastaticus</name>
    <dbReference type="NCBI Taxonomy" id="3154512"/>
    <lineage>
        <taxon>Bacteria</taxon>
        <taxon>Bacillati</taxon>
        <taxon>Actinomycetota</taxon>
        <taxon>Actinomycetes</taxon>
        <taxon>Kitasatosporales</taxon>
        <taxon>Streptomycetaceae</taxon>
        <taxon>Streptomyces</taxon>
    </lineage>
</organism>
<comment type="similarity">
    <text evidence="1">Belongs to the thioesterase family.</text>
</comment>
<dbReference type="InterPro" id="IPR020802">
    <property type="entry name" value="TesA-like"/>
</dbReference>
<evidence type="ECO:0000259" key="3">
    <source>
        <dbReference type="SMART" id="SM00824"/>
    </source>
</evidence>
<protein>
    <submittedName>
        <fullName evidence="4">Thioesterase II family protein</fullName>
    </submittedName>
</protein>
<dbReference type="Pfam" id="PF00975">
    <property type="entry name" value="Thioesterase"/>
    <property type="match status" value="1"/>
</dbReference>
<proteinExistence type="inferred from homology"/>
<evidence type="ECO:0000256" key="1">
    <source>
        <dbReference type="ARBA" id="ARBA00007169"/>
    </source>
</evidence>
<dbReference type="SUPFAM" id="SSF53474">
    <property type="entry name" value="alpha/beta-Hydrolases"/>
    <property type="match status" value="1"/>
</dbReference>
<name>A0ABW6U6H7_9ACTN</name>
<feature type="domain" description="Thioesterase TesA-like" evidence="3">
    <location>
        <begin position="29"/>
        <end position="252"/>
    </location>
</feature>
<dbReference type="InterPro" id="IPR012223">
    <property type="entry name" value="TEII"/>
</dbReference>
<comment type="caution">
    <text evidence="4">The sequence shown here is derived from an EMBL/GenBank/DDBJ whole genome shotgun (WGS) entry which is preliminary data.</text>
</comment>
<keyword evidence="2" id="KW-0378">Hydrolase</keyword>
<evidence type="ECO:0000256" key="2">
    <source>
        <dbReference type="ARBA" id="ARBA00022801"/>
    </source>
</evidence>
<dbReference type="PANTHER" id="PTHR11487:SF0">
    <property type="entry name" value="S-ACYL FATTY ACID SYNTHASE THIOESTERASE, MEDIUM CHAIN"/>
    <property type="match status" value="1"/>
</dbReference>